<organism evidence="1 2">
    <name type="scientific">Bacillus phage G</name>
    <dbReference type="NCBI Taxonomy" id="2884420"/>
    <lineage>
        <taxon>Viruses</taxon>
        <taxon>Duplodnaviria</taxon>
        <taxon>Heunggongvirae</taxon>
        <taxon>Uroviricota</taxon>
        <taxon>Caudoviricetes</taxon>
        <taxon>Donellivirus</taxon>
        <taxon>Donellivirus gee</taxon>
    </lineage>
</organism>
<dbReference type="Proteomes" id="UP000009273">
    <property type="component" value="Segment"/>
</dbReference>
<dbReference type="RefSeq" id="YP_009015929.1">
    <property type="nucleotide sequence ID" value="NC_023719.1"/>
</dbReference>
<name>G3MB17_9CAUD</name>
<dbReference type="KEGG" id="vg:18563846"/>
<gene>
    <name evidence="1" type="primary">637</name>
    <name evidence="1" type="ORF">G_637</name>
</gene>
<evidence type="ECO:0000313" key="2">
    <source>
        <dbReference type="Proteomes" id="UP000009273"/>
    </source>
</evidence>
<dbReference type="GeneID" id="18563846"/>
<proteinExistence type="predicted"/>
<evidence type="ECO:0000313" key="1">
    <source>
        <dbReference type="EMBL" id="AEO93881.1"/>
    </source>
</evidence>
<reference evidence="1 2" key="1">
    <citation type="submission" date="2011-09" db="EMBL/GenBank/DDBJ databases">
        <authorList>
            <person name="Pope W.H."/>
            <person name="Pedulla M.L."/>
            <person name="Ford M.E."/>
            <person name="Peebles C.L."/>
            <person name="Hatfull G.H."/>
            <person name="Hendrix R.W."/>
        </authorList>
    </citation>
    <scope>NUCLEOTIDE SEQUENCE [LARGE SCALE GENOMIC DNA]</scope>
    <source>
        <strain evidence="1">G</strain>
    </source>
</reference>
<sequence length="65" mass="7502">MKTKLIKISTSQWEVHNKENGKIANIEQVFHNHGSSYQVEIDGELEAKNLTNFHQAKRKAVQLIK</sequence>
<dbReference type="EMBL" id="JN638751">
    <property type="protein sequence ID" value="AEO93881.1"/>
    <property type="molecule type" value="Genomic_DNA"/>
</dbReference>
<keyword evidence="2" id="KW-1185">Reference proteome</keyword>
<protein>
    <submittedName>
        <fullName evidence="1">Gp637</fullName>
    </submittedName>
</protein>
<accession>G3MB17</accession>